<dbReference type="SUPFAM" id="SSF74653">
    <property type="entry name" value="TolA/TonB C-terminal domain"/>
    <property type="match status" value="1"/>
</dbReference>
<keyword evidence="3" id="KW-0813">Transport</keyword>
<name>A0A6P1T8U2_9RHOB</name>
<dbReference type="PROSITE" id="PS52015">
    <property type="entry name" value="TONB_CTD"/>
    <property type="match status" value="1"/>
</dbReference>
<dbReference type="GO" id="GO:0031992">
    <property type="term" value="F:energy transducer activity"/>
    <property type="evidence" value="ECO:0007669"/>
    <property type="project" value="TreeGrafter"/>
</dbReference>
<sequence length="337" mass="34227">MRLLESALFLGLAAMLHIAVLGFARPDGEQAAGAGGDASITLTGSTGSLAAMVEEWTTPPEAEVKAVPPTAPDTPEAAPRAPAAQEAPSTPAVPVKTTTTSTAAPLPSRLPDALPLPAPPQVEPAEMQPPPSTTAARAPAVAQAPQRQPSPTAPPAPQPDIQPQAQAPAPPPASEQAPRKAERPAARPKTLANAAPAVPRRQPSTASAAQPRTQAKGQGGGQAAGTNGSAARSSPDAGNTASLMAQWGGQIQRAAQRNLVYPRKARNAGMTGRAIVRVKLGTSGQILARSIVQSSGNALLDRAALETLARVGRFPGAPQGISSGSHDFRIPVVFRGR</sequence>
<keyword evidence="8" id="KW-1133">Transmembrane helix</keyword>
<organism evidence="12 13">
    <name type="scientific">Algicella marina</name>
    <dbReference type="NCBI Taxonomy" id="2683284"/>
    <lineage>
        <taxon>Bacteria</taxon>
        <taxon>Pseudomonadati</taxon>
        <taxon>Pseudomonadota</taxon>
        <taxon>Alphaproteobacteria</taxon>
        <taxon>Rhodobacterales</taxon>
        <taxon>Paracoccaceae</taxon>
        <taxon>Algicella</taxon>
    </lineage>
</organism>
<keyword evidence="7" id="KW-0653">Protein transport</keyword>
<evidence type="ECO:0000256" key="7">
    <source>
        <dbReference type="ARBA" id="ARBA00022927"/>
    </source>
</evidence>
<evidence type="ECO:0000256" key="1">
    <source>
        <dbReference type="ARBA" id="ARBA00004383"/>
    </source>
</evidence>
<comment type="similarity">
    <text evidence="2">Belongs to the TonB family.</text>
</comment>
<dbReference type="Proteomes" id="UP000464495">
    <property type="component" value="Chromosome"/>
</dbReference>
<dbReference type="GO" id="GO:0015031">
    <property type="term" value="P:protein transport"/>
    <property type="evidence" value="ECO:0007669"/>
    <property type="project" value="UniProtKB-KW"/>
</dbReference>
<dbReference type="GO" id="GO:0055085">
    <property type="term" value="P:transmembrane transport"/>
    <property type="evidence" value="ECO:0007669"/>
    <property type="project" value="InterPro"/>
</dbReference>
<dbReference type="InterPro" id="IPR037682">
    <property type="entry name" value="TonB_C"/>
</dbReference>
<dbReference type="Pfam" id="PF03544">
    <property type="entry name" value="TonB_C"/>
    <property type="match status" value="1"/>
</dbReference>
<feature type="compositionally biased region" description="Polar residues" evidence="10">
    <location>
        <begin position="202"/>
        <end position="213"/>
    </location>
</feature>
<evidence type="ECO:0000313" key="13">
    <source>
        <dbReference type="Proteomes" id="UP000464495"/>
    </source>
</evidence>
<evidence type="ECO:0000256" key="4">
    <source>
        <dbReference type="ARBA" id="ARBA00022475"/>
    </source>
</evidence>
<dbReference type="InterPro" id="IPR006260">
    <property type="entry name" value="TonB/TolA_C"/>
</dbReference>
<dbReference type="PANTHER" id="PTHR33446:SF2">
    <property type="entry name" value="PROTEIN TONB"/>
    <property type="match status" value="1"/>
</dbReference>
<dbReference type="Gene3D" id="3.30.1150.10">
    <property type="match status" value="1"/>
</dbReference>
<evidence type="ECO:0000256" key="9">
    <source>
        <dbReference type="ARBA" id="ARBA00023136"/>
    </source>
</evidence>
<gene>
    <name evidence="12" type="ORF">GO499_18565</name>
</gene>
<proteinExistence type="inferred from homology"/>
<keyword evidence="5" id="KW-0997">Cell inner membrane</keyword>
<evidence type="ECO:0000259" key="11">
    <source>
        <dbReference type="PROSITE" id="PS52015"/>
    </source>
</evidence>
<evidence type="ECO:0000256" key="2">
    <source>
        <dbReference type="ARBA" id="ARBA00006555"/>
    </source>
</evidence>
<keyword evidence="6" id="KW-0812">Transmembrane</keyword>
<feature type="region of interest" description="Disordered" evidence="10">
    <location>
        <begin position="64"/>
        <end position="241"/>
    </location>
</feature>
<feature type="domain" description="TonB C-terminal" evidence="11">
    <location>
        <begin position="246"/>
        <end position="337"/>
    </location>
</feature>
<evidence type="ECO:0000256" key="10">
    <source>
        <dbReference type="SAM" id="MobiDB-lite"/>
    </source>
</evidence>
<protein>
    <submittedName>
        <fullName evidence="12">TonB family protein</fullName>
    </submittedName>
</protein>
<feature type="compositionally biased region" description="Low complexity" evidence="10">
    <location>
        <begin position="73"/>
        <end position="113"/>
    </location>
</feature>
<evidence type="ECO:0000256" key="3">
    <source>
        <dbReference type="ARBA" id="ARBA00022448"/>
    </source>
</evidence>
<dbReference type="GO" id="GO:0098797">
    <property type="term" value="C:plasma membrane protein complex"/>
    <property type="evidence" value="ECO:0007669"/>
    <property type="project" value="TreeGrafter"/>
</dbReference>
<dbReference type="NCBIfam" id="TIGR01352">
    <property type="entry name" value="tonB_Cterm"/>
    <property type="match status" value="1"/>
</dbReference>
<keyword evidence="9" id="KW-0472">Membrane</keyword>
<dbReference type="AlphaFoldDB" id="A0A6P1T8U2"/>
<dbReference type="PANTHER" id="PTHR33446">
    <property type="entry name" value="PROTEIN TONB-RELATED"/>
    <property type="match status" value="1"/>
</dbReference>
<keyword evidence="13" id="KW-1185">Reference proteome</keyword>
<dbReference type="InterPro" id="IPR051045">
    <property type="entry name" value="TonB-dependent_transducer"/>
</dbReference>
<dbReference type="RefSeq" id="WP_161863584.1">
    <property type="nucleotide sequence ID" value="NZ_CP046620.1"/>
</dbReference>
<feature type="compositionally biased region" description="Pro residues" evidence="10">
    <location>
        <begin position="151"/>
        <end position="160"/>
    </location>
</feature>
<evidence type="ECO:0000313" key="12">
    <source>
        <dbReference type="EMBL" id="QHQ37042.1"/>
    </source>
</evidence>
<accession>A0A6P1T8U2</accession>
<evidence type="ECO:0000256" key="6">
    <source>
        <dbReference type="ARBA" id="ARBA00022692"/>
    </source>
</evidence>
<evidence type="ECO:0000256" key="5">
    <source>
        <dbReference type="ARBA" id="ARBA00022519"/>
    </source>
</evidence>
<dbReference type="KEGG" id="amaq:GO499_18565"/>
<feature type="compositionally biased region" description="Low complexity" evidence="10">
    <location>
        <begin position="133"/>
        <end position="150"/>
    </location>
</feature>
<comment type="subcellular location">
    <subcellularLocation>
        <location evidence="1">Cell inner membrane</location>
        <topology evidence="1">Single-pass membrane protein</topology>
        <orientation evidence="1">Periplasmic side</orientation>
    </subcellularLocation>
</comment>
<keyword evidence="4" id="KW-1003">Cell membrane</keyword>
<feature type="compositionally biased region" description="Pro residues" evidence="10">
    <location>
        <begin position="114"/>
        <end position="132"/>
    </location>
</feature>
<evidence type="ECO:0000256" key="8">
    <source>
        <dbReference type="ARBA" id="ARBA00022989"/>
    </source>
</evidence>
<reference evidence="12 13" key="1">
    <citation type="submission" date="2019-12" db="EMBL/GenBank/DDBJ databases">
        <title>Complete genome sequence of Algicella marina strain 9Alg 56(T) isolated from the red alga Tichocarpus crinitus.</title>
        <authorList>
            <person name="Kim S.-G."/>
            <person name="Nedashkovskaya O.I."/>
        </authorList>
    </citation>
    <scope>NUCLEOTIDE SEQUENCE [LARGE SCALE GENOMIC DNA]</scope>
    <source>
        <strain evidence="12 13">9Alg 56</strain>
    </source>
</reference>
<dbReference type="EMBL" id="CP046620">
    <property type="protein sequence ID" value="QHQ37042.1"/>
    <property type="molecule type" value="Genomic_DNA"/>
</dbReference>